<feature type="transmembrane region" description="Helical" evidence="7">
    <location>
        <begin position="535"/>
        <end position="560"/>
    </location>
</feature>
<dbReference type="Pfam" id="PF04515">
    <property type="entry name" value="Choline_transpo"/>
    <property type="match status" value="1"/>
</dbReference>
<dbReference type="Proteomes" id="UP001642483">
    <property type="component" value="Unassembled WGS sequence"/>
</dbReference>
<sequence>MVGNYNQRYLSNDDFSLLEDPYALYSRKTKDVLCLLLFVVSLCGMGFIAYYSFDKGDIARYTNGVDSWGNVCGRKKNPAVAGARYSGLDHSQRPNQFHFGYKEDTASAPPFYFARSGGDVIICVKTCPVAVTCRDLLSQNGYDLNRTDIERVICDERKSFLPHVTLINRCIPESMVENGVDQNSIKLIQYVIKSATTYKRDIGHVIGLSIVVAIVVLMTLRYKARATTAFVSMLLGLGCVVAVGYFWRKYVLRIVATKGTSKKPEISFTFWNMLLFCDVRHVDYLLPIAIAVSGFSAIISLLFVLIYRKRKRVFLFMEETNKVIHSMVVLMTQQLTFIVFMGAVLAYMIIIALRIYSVRVSRVNERGMVEFVTEQSPFILLVPHVIGCLWILEMISSVRYSLVSSAFYRWFFTPLSAQESAFGCRSCWQAIGTIRHLLTCNLGSIALGSILVPPLKLIRFPLIFIRGRLKERQTETARCLSCALSSCLFAFEKFLCYVSRNNYACIAIFGDSFFEGGRRSVDLIDSVRHRLGMRFVLGQCLAVLKLGVVALTALIGVLCLHLRHPQTSVQEFIFPISVACFIALIIASFFINLYGAAFDTMLLCYCDDKKRNNGKDRPFLSTFEFRELMKRHNVWKSAWSSQSLSIPVAIDRLEDCSDNEGLDITPRRSAKRGCGELISVAAFHKRVESRPGLDNFDQLVGKMMQEREKSPLSKRHKSSRIAPTPHNPLPPINSDRPSHVVYPRVELQTPLPGQILEDDEEVVTIPRQLTFLVEKRSPAPASPMSPSLCTPPLQLCPTPPQFYSPPPPKKHFYETKREIPRWVAGFLSSESDSATIFQHRHQTSNAVSYDLENPAEPSGGNVGRNTLPREGRDSSQIFHVV</sequence>
<comment type="caution">
    <text evidence="8">The sequence shown here is derived from an EMBL/GenBank/DDBJ whole genome shotgun (WGS) entry which is preliminary data.</text>
</comment>
<dbReference type="PANTHER" id="PTHR12385:SF96">
    <property type="entry name" value="CHOLINE TRANSPORTER-LIKE PROTEIN"/>
    <property type="match status" value="1"/>
</dbReference>
<keyword evidence="4 7" id="KW-1133">Transmembrane helix</keyword>
<feature type="transmembrane region" description="Helical" evidence="7">
    <location>
        <begin position="572"/>
        <end position="594"/>
    </location>
</feature>
<keyword evidence="5 7" id="KW-0472">Membrane</keyword>
<evidence type="ECO:0000256" key="1">
    <source>
        <dbReference type="ARBA" id="ARBA00004141"/>
    </source>
</evidence>
<evidence type="ECO:0000256" key="5">
    <source>
        <dbReference type="ARBA" id="ARBA00023136"/>
    </source>
</evidence>
<name>A0ABP0FRX5_CLALP</name>
<evidence type="ECO:0000256" key="7">
    <source>
        <dbReference type="SAM" id="Phobius"/>
    </source>
</evidence>
<dbReference type="InterPro" id="IPR007603">
    <property type="entry name" value="Choline_transptr-like"/>
</dbReference>
<reference evidence="8 9" key="1">
    <citation type="submission" date="2024-02" db="EMBL/GenBank/DDBJ databases">
        <authorList>
            <person name="Daric V."/>
            <person name="Darras S."/>
        </authorList>
    </citation>
    <scope>NUCLEOTIDE SEQUENCE [LARGE SCALE GENOMIC DNA]</scope>
</reference>
<comment type="similarity">
    <text evidence="2">Belongs to the CTL (choline transporter-like) family.</text>
</comment>
<feature type="transmembrane region" description="Helical" evidence="7">
    <location>
        <begin position="284"/>
        <end position="307"/>
    </location>
</feature>
<evidence type="ECO:0008006" key="10">
    <source>
        <dbReference type="Google" id="ProtNLM"/>
    </source>
</evidence>
<evidence type="ECO:0000256" key="4">
    <source>
        <dbReference type="ARBA" id="ARBA00022989"/>
    </source>
</evidence>
<evidence type="ECO:0000313" key="8">
    <source>
        <dbReference type="EMBL" id="CAK8682372.1"/>
    </source>
</evidence>
<feature type="transmembrane region" description="Helical" evidence="7">
    <location>
        <begin position="328"/>
        <end position="356"/>
    </location>
</feature>
<keyword evidence="3 7" id="KW-0812">Transmembrane</keyword>
<evidence type="ECO:0000256" key="3">
    <source>
        <dbReference type="ARBA" id="ARBA00022692"/>
    </source>
</evidence>
<dbReference type="EMBL" id="CAWYQH010000090">
    <property type="protein sequence ID" value="CAK8682372.1"/>
    <property type="molecule type" value="Genomic_DNA"/>
</dbReference>
<feature type="transmembrane region" description="Helical" evidence="7">
    <location>
        <begin position="376"/>
        <end position="395"/>
    </location>
</feature>
<feature type="region of interest" description="Disordered" evidence="6">
    <location>
        <begin position="706"/>
        <end position="736"/>
    </location>
</feature>
<feature type="transmembrane region" description="Helical" evidence="7">
    <location>
        <begin position="227"/>
        <end position="247"/>
    </location>
</feature>
<evidence type="ECO:0000256" key="6">
    <source>
        <dbReference type="SAM" id="MobiDB-lite"/>
    </source>
</evidence>
<comment type="subcellular location">
    <subcellularLocation>
        <location evidence="1">Membrane</location>
        <topology evidence="1">Multi-pass membrane protein</topology>
    </subcellularLocation>
</comment>
<evidence type="ECO:0000256" key="2">
    <source>
        <dbReference type="ARBA" id="ARBA00007168"/>
    </source>
</evidence>
<accession>A0ABP0FRX5</accession>
<feature type="region of interest" description="Disordered" evidence="6">
    <location>
        <begin position="850"/>
        <end position="881"/>
    </location>
</feature>
<feature type="transmembrane region" description="Helical" evidence="7">
    <location>
        <begin position="32"/>
        <end position="53"/>
    </location>
</feature>
<organism evidence="8 9">
    <name type="scientific">Clavelina lepadiformis</name>
    <name type="common">Light-bulb sea squirt</name>
    <name type="synonym">Ascidia lepadiformis</name>
    <dbReference type="NCBI Taxonomy" id="159417"/>
    <lineage>
        <taxon>Eukaryota</taxon>
        <taxon>Metazoa</taxon>
        <taxon>Chordata</taxon>
        <taxon>Tunicata</taxon>
        <taxon>Ascidiacea</taxon>
        <taxon>Aplousobranchia</taxon>
        <taxon>Clavelinidae</taxon>
        <taxon>Clavelina</taxon>
    </lineage>
</organism>
<evidence type="ECO:0000313" key="9">
    <source>
        <dbReference type="Proteomes" id="UP001642483"/>
    </source>
</evidence>
<protein>
    <recommendedName>
        <fullName evidence="10">Choline transporter-like protein</fullName>
    </recommendedName>
</protein>
<proteinExistence type="inferred from homology"/>
<feature type="transmembrane region" description="Helical" evidence="7">
    <location>
        <begin position="202"/>
        <end position="220"/>
    </location>
</feature>
<gene>
    <name evidence="8" type="ORF">CVLEPA_LOCUS13041</name>
</gene>
<keyword evidence="9" id="KW-1185">Reference proteome</keyword>
<dbReference type="PANTHER" id="PTHR12385">
    <property type="entry name" value="CHOLINE TRANSPORTER-LIKE (SLC FAMILY 44)"/>
    <property type="match status" value="1"/>
</dbReference>